<proteinExistence type="predicted"/>
<feature type="compositionally biased region" description="Polar residues" evidence="1">
    <location>
        <begin position="280"/>
        <end position="290"/>
    </location>
</feature>
<evidence type="ECO:0000313" key="2">
    <source>
        <dbReference type="EMBL" id="ORY24571.1"/>
    </source>
</evidence>
<dbReference type="Proteomes" id="UP000193986">
    <property type="component" value="Unassembled WGS sequence"/>
</dbReference>
<evidence type="ECO:0008006" key="4">
    <source>
        <dbReference type="Google" id="ProtNLM"/>
    </source>
</evidence>
<keyword evidence="3" id="KW-1185">Reference proteome</keyword>
<dbReference type="AlphaFoldDB" id="A0A1Y2APV1"/>
<gene>
    <name evidence="2" type="ORF">BCR39DRAFT_546528</name>
</gene>
<reference evidence="2 3" key="1">
    <citation type="submission" date="2016-07" db="EMBL/GenBank/DDBJ databases">
        <title>Pervasive Adenine N6-methylation of Active Genes in Fungi.</title>
        <authorList>
            <consortium name="DOE Joint Genome Institute"/>
            <person name="Mondo S.J."/>
            <person name="Dannebaum R.O."/>
            <person name="Kuo R.C."/>
            <person name="Labutti K."/>
            <person name="Haridas S."/>
            <person name="Kuo A."/>
            <person name="Salamov A."/>
            <person name="Ahrendt S.R."/>
            <person name="Lipzen A."/>
            <person name="Sullivan W."/>
            <person name="Andreopoulos W.B."/>
            <person name="Clum A."/>
            <person name="Lindquist E."/>
            <person name="Daum C."/>
            <person name="Ramamoorthy G.K."/>
            <person name="Gryganskyi A."/>
            <person name="Culley D."/>
            <person name="Magnuson J.K."/>
            <person name="James T.Y."/>
            <person name="O'Malley M.A."/>
            <person name="Stajich J.E."/>
            <person name="Spatafora J.W."/>
            <person name="Visel A."/>
            <person name="Grigoriev I.V."/>
        </authorList>
    </citation>
    <scope>NUCLEOTIDE SEQUENCE [LARGE SCALE GENOMIC DNA]</scope>
    <source>
        <strain evidence="2 3">68-887.2</strain>
    </source>
</reference>
<accession>A0A1Y2APV1</accession>
<evidence type="ECO:0000313" key="3">
    <source>
        <dbReference type="Proteomes" id="UP000193986"/>
    </source>
</evidence>
<dbReference type="STRING" id="71784.A0A1Y2APV1"/>
<feature type="region of interest" description="Disordered" evidence="1">
    <location>
        <begin position="119"/>
        <end position="139"/>
    </location>
</feature>
<dbReference type="PANTHER" id="PTHR14614:SF142">
    <property type="entry name" value="FAM86 N-TERMINAL DOMAIN-CONTAINING PROTEIN"/>
    <property type="match status" value="1"/>
</dbReference>
<dbReference type="Pfam" id="PF10294">
    <property type="entry name" value="Methyltransf_16"/>
    <property type="match status" value="1"/>
</dbReference>
<feature type="region of interest" description="Disordered" evidence="1">
    <location>
        <begin position="280"/>
        <end position="299"/>
    </location>
</feature>
<dbReference type="OrthoDB" id="433955at2759"/>
<dbReference type="EMBL" id="MCFC01000066">
    <property type="protein sequence ID" value="ORY24571.1"/>
    <property type="molecule type" value="Genomic_DNA"/>
</dbReference>
<dbReference type="GO" id="GO:0008757">
    <property type="term" value="F:S-adenosylmethionine-dependent methyltransferase activity"/>
    <property type="evidence" value="ECO:0007669"/>
    <property type="project" value="UniProtKB-ARBA"/>
</dbReference>
<dbReference type="InterPro" id="IPR019410">
    <property type="entry name" value="Methyltransf_16"/>
</dbReference>
<protein>
    <recommendedName>
        <fullName evidence="4">Methyltransferase-domain-containing protein</fullName>
    </recommendedName>
</protein>
<dbReference type="Gene3D" id="3.40.50.150">
    <property type="entry name" value="Vaccinia Virus protein VP39"/>
    <property type="match status" value="1"/>
</dbReference>
<sequence>MLEPSAFPAELIPSSFLPHLPRAQTTLHPLSINDILAHIAVLRTLYLPPIHGGFHESDQGEGHTVKISNNARDMKSARRFSSGLSESMEGLGLTTGDDPASEIDHNRTATAIAEALPDADEECGTGSEASEEENGPSAHLDPFEREWAEKWLNGVVRRSQGWLEEHEDSEGQASDEEMRHKDIEAVLREATAVLAMMAGTSAAGSLTRHLLFPIDPALSPALRTMISLPTNPDLSPETTTFIKSLSMSPVSPTNGFLHRSNASYSPEQAIRSFRRRLSSTVRSDLSTSPESGIRRRRRRKPAVPVLLHDAPMADHLSVGVQTWGSAILLGRQMALRPTDFGLFVDGPKGVRILELGAGTGLLSILCRKILDLHSYGIDEEQDTARGLVVATDFHPDVLANLKICVDLNFPPLVTETIESSTDTSPVSGIHIAKLDWTSFPAFMENGAGEEEMERFVHEPFDLVLASDCVYDPTHAEMLRQVAGWVLRLPDPNIKGDMGGTMVSDM</sequence>
<dbReference type="SUPFAM" id="SSF53335">
    <property type="entry name" value="S-adenosyl-L-methionine-dependent methyltransferases"/>
    <property type="match status" value="1"/>
</dbReference>
<feature type="compositionally biased region" description="Acidic residues" evidence="1">
    <location>
        <begin position="119"/>
        <end position="134"/>
    </location>
</feature>
<dbReference type="InterPro" id="IPR029063">
    <property type="entry name" value="SAM-dependent_MTases_sf"/>
</dbReference>
<name>A0A1Y2APV1_9TREE</name>
<dbReference type="InParanoid" id="A0A1Y2APV1"/>
<comment type="caution">
    <text evidence="2">The sequence shown here is derived from an EMBL/GenBank/DDBJ whole genome shotgun (WGS) entry which is preliminary data.</text>
</comment>
<evidence type="ECO:0000256" key="1">
    <source>
        <dbReference type="SAM" id="MobiDB-lite"/>
    </source>
</evidence>
<organism evidence="2 3">
    <name type="scientific">Naematelia encephala</name>
    <dbReference type="NCBI Taxonomy" id="71784"/>
    <lineage>
        <taxon>Eukaryota</taxon>
        <taxon>Fungi</taxon>
        <taxon>Dikarya</taxon>
        <taxon>Basidiomycota</taxon>
        <taxon>Agaricomycotina</taxon>
        <taxon>Tremellomycetes</taxon>
        <taxon>Tremellales</taxon>
        <taxon>Naemateliaceae</taxon>
        <taxon>Naematelia</taxon>
    </lineage>
</organism>
<dbReference type="PANTHER" id="PTHR14614">
    <property type="entry name" value="HEPATOCELLULAR CARCINOMA-ASSOCIATED ANTIGEN"/>
    <property type="match status" value="1"/>
</dbReference>